<evidence type="ECO:0000256" key="1">
    <source>
        <dbReference type="ARBA" id="ARBA00000085"/>
    </source>
</evidence>
<dbReference type="EC" id="2.7.13.3" evidence="2"/>
<evidence type="ECO:0000256" key="6">
    <source>
        <dbReference type="ARBA" id="ARBA00023012"/>
    </source>
</evidence>
<dbReference type="SMART" id="SM00388">
    <property type="entry name" value="HisKA"/>
    <property type="match status" value="1"/>
</dbReference>
<feature type="transmembrane region" description="Helical" evidence="9">
    <location>
        <begin position="593"/>
        <end position="613"/>
    </location>
</feature>
<dbReference type="CDD" id="cd17574">
    <property type="entry name" value="REC_OmpR"/>
    <property type="match status" value="1"/>
</dbReference>
<evidence type="ECO:0000256" key="3">
    <source>
        <dbReference type="ARBA" id="ARBA00022553"/>
    </source>
</evidence>
<keyword evidence="4" id="KW-0808">Transferase</keyword>
<feature type="modified residue" description="4-aspartylphosphate" evidence="7">
    <location>
        <position position="992"/>
    </location>
</feature>
<keyword evidence="13" id="KW-1185">Reference proteome</keyword>
<feature type="transmembrane region" description="Helical" evidence="9">
    <location>
        <begin position="202"/>
        <end position="221"/>
    </location>
</feature>
<dbReference type="PANTHER" id="PTHR43047">
    <property type="entry name" value="TWO-COMPONENT HISTIDINE PROTEIN KINASE"/>
    <property type="match status" value="1"/>
</dbReference>
<keyword evidence="9" id="KW-1133">Transmembrane helix</keyword>
<protein>
    <recommendedName>
        <fullName evidence="2">histidine kinase</fullName>
        <ecNumber evidence="2">2.7.13.3</ecNumber>
    </recommendedName>
</protein>
<feature type="transmembrane region" description="Helical" evidence="9">
    <location>
        <begin position="410"/>
        <end position="431"/>
    </location>
</feature>
<keyword evidence="9" id="KW-0812">Transmembrane</keyword>
<dbReference type="GO" id="GO:0000155">
    <property type="term" value="F:phosphorelay sensor kinase activity"/>
    <property type="evidence" value="ECO:0007669"/>
    <property type="project" value="InterPro"/>
</dbReference>
<evidence type="ECO:0000313" key="12">
    <source>
        <dbReference type="EMBL" id="CAL17434.1"/>
    </source>
</evidence>
<dbReference type="SUPFAM" id="SSF52172">
    <property type="entry name" value="CheY-like"/>
    <property type="match status" value="1"/>
</dbReference>
<sequence length="1144" mass="126469">MEQLTPPQHLFRHPRNGHPAADNGNVMAIEQRIFRVRRSYNQWVGNQTLEDFSLRFTGKGARRWSAGRVAGTAIGAITFLALEAIGGAITLNYGFTNAVAAICAVMLTIFLLGLPVSYYAARYGVDIDLLTRGAGFGYLGSTITSLIYASFTFIFFALEAAIMAMALEILFDIPPTIGYLLSSLIAIPLVIHGITTLTRFQLWTQPIWVFLQLLPFGFILMQDPESLPRWASFEGLNNDGGSFNLIMFGAGATVLFSLVAQIGEQVDFLRFMPEPEKGKRLRWWAAMLAGGPGWVVIGALKALAGSFLAVLAFYSGLALEQAQEPMHMYLVAFSHVTQNPTMLLALAGIFVILSQLKINVTNAYAGSIAWSNFFSRLTHSHPGRVVWLVFNVVIALVLMEIGIYRAFESILGSYAVVAVAWMGALVADLVINKPLGLSPKHIEFKRAHLYDLNPVGFGSMMIATAIGLSARAGLWGETARALASFIALFSTFISAPLIALLTRSRYYIARAPSPSRELEGLACCICEHHFDREDMAFCPAYNGPICSLCCSLDARCNDSCKHNARFSEQLIDWMGGLLPQTLINHMRSRMGHFLGLLIIVALIMSGLLALIYYQIPIADPTVKELMADTLTKVFAILIIISGVVAWLFVLAHESRVVAQEESRRQTRMLMEEIKAHEKTDLALQQAKELAESANQAKSRYLTGLSHELRSPLNAAFGYAQLLEQDPTIPENRRDAIGAIRRSTEHLSDLIEGLLEISKIEAGRLELYRNQVCVPELIDELVTMFQLQAAEKGIGFEFRSKSQMPTWVTTDEKRLRQILINLLSNAIKFTREGQVTLTFRYRNQVAEFVIADTGVGIDEEDLKRIFRPFERVRKPGTPSVHGTGLGLTITQLLADIMGGDIQVSSIPGQGSEFRLSVMLSRLSGPAPTRHERKPVAGYIGERKSLLIIDDDPSHRGLISDLLTPLGFIINEAPDGETGLQLARHTTPDLVLLDISMPGLTGWETVQHIRQQGYRGPVIMLSANARENDPAIPDGLHNDYLTKPLKLNSLLDSLARHLSLTWLHPHNTSPKHITVVQQAEPVRALNSTLRDELLALAEIGHLTGLLDRIIQEREKGNLGSDIAEKMHTLLKIFDFQAVIRLLEAAP</sequence>
<evidence type="ECO:0000313" key="13">
    <source>
        <dbReference type="Proteomes" id="UP000008871"/>
    </source>
</evidence>
<evidence type="ECO:0000256" key="8">
    <source>
        <dbReference type="SAM" id="MobiDB-lite"/>
    </source>
</evidence>
<evidence type="ECO:0000259" key="10">
    <source>
        <dbReference type="PROSITE" id="PS50109"/>
    </source>
</evidence>
<keyword evidence="3 7" id="KW-0597">Phosphoprotein</keyword>
<dbReference type="Pfam" id="PF02518">
    <property type="entry name" value="HATPase_c"/>
    <property type="match status" value="1"/>
</dbReference>
<feature type="transmembrane region" description="Helical" evidence="9">
    <location>
        <begin position="99"/>
        <end position="121"/>
    </location>
</feature>
<feature type="domain" description="Response regulatory" evidence="11">
    <location>
        <begin position="943"/>
        <end position="1056"/>
    </location>
</feature>
<dbReference type="SUPFAM" id="SSF55874">
    <property type="entry name" value="ATPase domain of HSP90 chaperone/DNA topoisomerase II/histidine kinase"/>
    <property type="match status" value="1"/>
</dbReference>
<dbReference type="Gene3D" id="1.10.287.130">
    <property type="match status" value="1"/>
</dbReference>
<dbReference type="SMART" id="SM00387">
    <property type="entry name" value="HATPase_c"/>
    <property type="match status" value="1"/>
</dbReference>
<dbReference type="CDD" id="cd00082">
    <property type="entry name" value="HisKA"/>
    <property type="match status" value="1"/>
</dbReference>
<evidence type="ECO:0000256" key="7">
    <source>
        <dbReference type="PROSITE-ProRule" id="PRU00169"/>
    </source>
</evidence>
<proteinExistence type="predicted"/>
<dbReference type="AlphaFoldDB" id="Q0VN14"/>
<dbReference type="SUPFAM" id="SSF47384">
    <property type="entry name" value="Homodimeric domain of signal transducing histidine kinase"/>
    <property type="match status" value="1"/>
</dbReference>
<dbReference type="PROSITE" id="PS50109">
    <property type="entry name" value="HIS_KIN"/>
    <property type="match status" value="1"/>
</dbReference>
<dbReference type="InterPro" id="IPR004358">
    <property type="entry name" value="Sig_transdc_His_kin-like_C"/>
</dbReference>
<dbReference type="Pfam" id="PF00512">
    <property type="entry name" value="HisKA"/>
    <property type="match status" value="1"/>
</dbReference>
<dbReference type="Gene3D" id="1.10.4160.10">
    <property type="entry name" value="Hydantoin permease"/>
    <property type="match status" value="1"/>
</dbReference>
<feature type="transmembrane region" description="Helical" evidence="9">
    <location>
        <begin position="177"/>
        <end position="195"/>
    </location>
</feature>
<keyword evidence="5 12" id="KW-0418">Kinase</keyword>
<evidence type="ECO:0000259" key="11">
    <source>
        <dbReference type="PROSITE" id="PS50110"/>
    </source>
</evidence>
<organism evidence="12 13">
    <name type="scientific">Alcanivorax borkumensis (strain ATCC 700651 / DSM 11573 / NCIMB 13689 / SK2)</name>
    <dbReference type="NCBI Taxonomy" id="393595"/>
    <lineage>
        <taxon>Bacteria</taxon>
        <taxon>Pseudomonadati</taxon>
        <taxon>Pseudomonadota</taxon>
        <taxon>Gammaproteobacteria</taxon>
        <taxon>Oceanospirillales</taxon>
        <taxon>Alcanivoracaceae</taxon>
        <taxon>Alcanivorax</taxon>
    </lineage>
</organism>
<dbReference type="InterPro" id="IPR011006">
    <property type="entry name" value="CheY-like_superfamily"/>
</dbReference>
<dbReference type="STRING" id="393595.ABO_1986"/>
<dbReference type="Gene3D" id="3.40.50.2300">
    <property type="match status" value="1"/>
</dbReference>
<dbReference type="PRINTS" id="PR00344">
    <property type="entry name" value="BCTRLSENSOR"/>
</dbReference>
<evidence type="ECO:0000256" key="9">
    <source>
        <dbReference type="SAM" id="Phobius"/>
    </source>
</evidence>
<dbReference type="EMBL" id="AM286690">
    <property type="protein sequence ID" value="CAL17434.1"/>
    <property type="molecule type" value="Genomic_DNA"/>
</dbReference>
<dbReference type="HOGENOM" id="CLU_008084_1_0_6"/>
<feature type="transmembrane region" description="Helical" evidence="9">
    <location>
        <begin position="481"/>
        <end position="501"/>
    </location>
</feature>
<keyword evidence="9" id="KW-0472">Membrane</keyword>
<feature type="transmembrane region" description="Helical" evidence="9">
    <location>
        <begin position="385"/>
        <end position="404"/>
    </location>
</feature>
<dbReference type="Gene3D" id="3.30.565.10">
    <property type="entry name" value="Histidine kinase-like ATPase, C-terminal domain"/>
    <property type="match status" value="1"/>
</dbReference>
<dbReference type="FunFam" id="3.30.565.10:FF:000010">
    <property type="entry name" value="Sensor histidine kinase RcsC"/>
    <property type="match status" value="1"/>
</dbReference>
<dbReference type="InterPro" id="IPR003594">
    <property type="entry name" value="HATPase_dom"/>
</dbReference>
<dbReference type="InterPro" id="IPR036890">
    <property type="entry name" value="HATPase_C_sf"/>
</dbReference>
<gene>
    <name evidence="12" type="ordered locus">ABO_1986</name>
</gene>
<dbReference type="eggNOG" id="COG1457">
    <property type="taxonomic scope" value="Bacteria"/>
</dbReference>
<dbReference type="KEGG" id="abo:ABO_1986"/>
<evidence type="ECO:0000256" key="5">
    <source>
        <dbReference type="ARBA" id="ARBA00022777"/>
    </source>
</evidence>
<dbReference type="Proteomes" id="UP000008871">
    <property type="component" value="Chromosome"/>
</dbReference>
<dbReference type="InterPro" id="IPR001789">
    <property type="entry name" value="Sig_transdc_resp-reg_receiver"/>
</dbReference>
<dbReference type="eggNOG" id="COG0745">
    <property type="taxonomic scope" value="Bacteria"/>
</dbReference>
<feature type="transmembrane region" description="Helical" evidence="9">
    <location>
        <begin position="326"/>
        <end position="353"/>
    </location>
</feature>
<feature type="domain" description="Histidine kinase" evidence="10">
    <location>
        <begin position="703"/>
        <end position="920"/>
    </location>
</feature>
<feature type="transmembrane region" description="Helical" evidence="9">
    <location>
        <begin position="133"/>
        <end position="157"/>
    </location>
</feature>
<dbReference type="CDD" id="cd16922">
    <property type="entry name" value="HATPase_EvgS-ArcB-TorS-like"/>
    <property type="match status" value="1"/>
</dbReference>
<dbReference type="SMART" id="SM00448">
    <property type="entry name" value="REC"/>
    <property type="match status" value="1"/>
</dbReference>
<reference evidence="12 13" key="1">
    <citation type="journal article" date="2006" name="Nat. Biotechnol.">
        <title>Genome sequence of the ubiquitous hydrocarbon-degrading marine bacterium Alcanivorax borkumensis.</title>
        <authorList>
            <person name="Schneiker S."/>
            <person name="Martins dos Santos V.A.P."/>
            <person name="Bartels D."/>
            <person name="Bekel T."/>
            <person name="Brecht M."/>
            <person name="Buhrmester J."/>
            <person name="Chernikova T.N."/>
            <person name="Denaro R."/>
            <person name="Ferrer M."/>
            <person name="Gertler C."/>
            <person name="Goesmann A."/>
            <person name="Golyshina O.V."/>
            <person name="Kaminski F."/>
            <person name="Khachane A.N."/>
            <person name="Lang S."/>
            <person name="Linke B."/>
            <person name="McHardy A.C."/>
            <person name="Meyer F."/>
            <person name="Nechitaylo T."/>
            <person name="Puehler A."/>
            <person name="Regenhardt D."/>
            <person name="Rupp O."/>
            <person name="Sabirova J.S."/>
            <person name="Selbitschka W."/>
            <person name="Yakimov M.M."/>
            <person name="Timmis K.N."/>
            <person name="Vorhoelter F.-J."/>
            <person name="Weidner S."/>
            <person name="Kaiser O."/>
            <person name="Golyshin P.N."/>
        </authorList>
    </citation>
    <scope>NUCLEOTIDE SEQUENCE [LARGE SCALE GENOMIC DNA]</scope>
    <source>
        <strain evidence="13">ATCC 700651 / DSM 11573 / NCIMB 13689 / SK2</strain>
    </source>
</reference>
<dbReference type="eggNOG" id="COG2205">
    <property type="taxonomic scope" value="Bacteria"/>
</dbReference>
<dbReference type="InterPro" id="IPR005467">
    <property type="entry name" value="His_kinase_dom"/>
</dbReference>
<evidence type="ECO:0000256" key="4">
    <source>
        <dbReference type="ARBA" id="ARBA00022679"/>
    </source>
</evidence>
<feature type="region of interest" description="Disordered" evidence="8">
    <location>
        <begin position="1"/>
        <end position="20"/>
    </location>
</feature>
<feature type="transmembrane region" description="Helical" evidence="9">
    <location>
        <begin position="241"/>
        <end position="262"/>
    </location>
</feature>
<evidence type="ECO:0000256" key="2">
    <source>
        <dbReference type="ARBA" id="ARBA00012438"/>
    </source>
</evidence>
<name>Q0VN14_ALCBS</name>
<keyword evidence="6" id="KW-0902">Two-component regulatory system</keyword>
<comment type="catalytic activity">
    <reaction evidence="1">
        <text>ATP + protein L-histidine = ADP + protein N-phospho-L-histidine.</text>
        <dbReference type="EC" id="2.7.13.3"/>
    </reaction>
</comment>
<dbReference type="InterPro" id="IPR003661">
    <property type="entry name" value="HisK_dim/P_dom"/>
</dbReference>
<feature type="transmembrane region" description="Helical" evidence="9">
    <location>
        <begin position="633"/>
        <end position="651"/>
    </location>
</feature>
<dbReference type="PROSITE" id="PS50110">
    <property type="entry name" value="RESPONSE_REGULATORY"/>
    <property type="match status" value="1"/>
</dbReference>
<dbReference type="InterPro" id="IPR036097">
    <property type="entry name" value="HisK_dim/P_sf"/>
</dbReference>
<feature type="transmembrane region" description="Helical" evidence="9">
    <location>
        <begin position="452"/>
        <end position="475"/>
    </location>
</feature>
<accession>Q0VN14</accession>
<dbReference type="Pfam" id="PF00072">
    <property type="entry name" value="Response_reg"/>
    <property type="match status" value="1"/>
</dbReference>
<feature type="transmembrane region" description="Helical" evidence="9">
    <location>
        <begin position="69"/>
        <end position="93"/>
    </location>
</feature>
<feature type="transmembrane region" description="Helical" evidence="9">
    <location>
        <begin position="283"/>
        <end position="314"/>
    </location>
</feature>